<dbReference type="FunFam" id="3.10.180.10:FF:000004">
    <property type="entry name" value="Lactoylglutathione lyase"/>
    <property type="match status" value="2"/>
</dbReference>
<feature type="active site" description="Proton donor/acceptor" evidence="10">
    <location>
        <position position="218"/>
    </location>
</feature>
<dbReference type="CDD" id="cd16358">
    <property type="entry name" value="GlxI_Ni"/>
    <property type="match status" value="2"/>
</dbReference>
<feature type="binding site" evidence="11">
    <location>
        <position position="170"/>
    </location>
    <ligand>
        <name>Zn(2+)</name>
        <dbReference type="ChEBI" id="CHEBI:29105"/>
        <note>ligand shared between dimeric partners</note>
    </ligand>
</feature>
<dbReference type="PROSITE" id="PS51819">
    <property type="entry name" value="VOC"/>
    <property type="match status" value="2"/>
</dbReference>
<dbReference type="GO" id="GO:0046872">
    <property type="term" value="F:metal ion binding"/>
    <property type="evidence" value="ECO:0007669"/>
    <property type="project" value="UniProtKB-UniRule"/>
</dbReference>
<keyword evidence="11 13" id="KW-0862">Zinc</keyword>
<dbReference type="InterPro" id="IPR004360">
    <property type="entry name" value="Glyas_Fos-R_dOase_dom"/>
</dbReference>
<keyword evidence="6" id="KW-0677">Repeat</keyword>
<evidence type="ECO:0000256" key="12">
    <source>
        <dbReference type="PROSITE-ProRule" id="PRU00848"/>
    </source>
</evidence>
<evidence type="ECO:0000256" key="10">
    <source>
        <dbReference type="PIRSR" id="PIRSR604361-1"/>
    </source>
</evidence>
<dbReference type="EC" id="4.4.1.5" evidence="4 13"/>
<feature type="domain" description="Bin3-type SAM" evidence="15">
    <location>
        <begin position="407"/>
        <end position="588"/>
    </location>
</feature>
<comment type="pathway">
    <text evidence="2 13">Secondary metabolite metabolism; methylglyoxal degradation; (R)-lactate from methylglyoxal: step 1/2.</text>
</comment>
<dbReference type="InterPro" id="IPR024160">
    <property type="entry name" value="BIN3_SAM-bd_dom"/>
</dbReference>
<reference evidence="17 18" key="1">
    <citation type="submission" date="2018-02" db="EMBL/GenBank/DDBJ databases">
        <title>Draft genome of wild Prunus yedoensis var. nudiflora.</title>
        <authorList>
            <person name="Baek S."/>
            <person name="Kim J.-H."/>
            <person name="Choi K."/>
            <person name="Kim G.-B."/>
            <person name="Cho A."/>
            <person name="Jang H."/>
            <person name="Shin C.-H."/>
            <person name="Yu H.-J."/>
            <person name="Mun J.-H."/>
        </authorList>
    </citation>
    <scope>NUCLEOTIDE SEQUENCE [LARGE SCALE GENOMIC DNA]</scope>
    <source>
        <strain evidence="18">cv. Jeju island</strain>
        <tissue evidence="17">Leaf</tissue>
    </source>
</reference>
<feature type="domain" description="VOC" evidence="16">
    <location>
        <begin position="98"/>
        <end position="222"/>
    </location>
</feature>
<evidence type="ECO:0000256" key="4">
    <source>
        <dbReference type="ARBA" id="ARBA00012081"/>
    </source>
</evidence>
<keyword evidence="12" id="KW-0949">S-adenosyl-L-methionine</keyword>
<evidence type="ECO:0000256" key="7">
    <source>
        <dbReference type="ARBA" id="ARBA00023239"/>
    </source>
</evidence>
<dbReference type="PROSITE" id="PS00935">
    <property type="entry name" value="GLYOXALASE_I_2"/>
    <property type="match status" value="1"/>
</dbReference>
<evidence type="ECO:0000313" key="18">
    <source>
        <dbReference type="Proteomes" id="UP000250321"/>
    </source>
</evidence>
<organism evidence="17 18">
    <name type="scientific">Prunus yedoensis var. nudiflora</name>
    <dbReference type="NCBI Taxonomy" id="2094558"/>
    <lineage>
        <taxon>Eukaryota</taxon>
        <taxon>Viridiplantae</taxon>
        <taxon>Streptophyta</taxon>
        <taxon>Embryophyta</taxon>
        <taxon>Tracheophyta</taxon>
        <taxon>Spermatophyta</taxon>
        <taxon>Magnoliopsida</taxon>
        <taxon>eudicotyledons</taxon>
        <taxon>Gunneridae</taxon>
        <taxon>Pentapetalae</taxon>
        <taxon>rosids</taxon>
        <taxon>fabids</taxon>
        <taxon>Rosales</taxon>
        <taxon>Rosaceae</taxon>
        <taxon>Amygdaloideae</taxon>
        <taxon>Amygdaleae</taxon>
        <taxon>Prunus</taxon>
    </lineage>
</organism>
<feature type="binding site" evidence="11">
    <location>
        <position position="152"/>
    </location>
    <ligand>
        <name>Zn(2+)</name>
        <dbReference type="ChEBI" id="CHEBI:29105"/>
        <note>ligand shared between dimeric partners</note>
    </ligand>
</feature>
<feature type="compositionally biased region" description="Basic and acidic residues" evidence="14">
    <location>
        <begin position="363"/>
        <end position="374"/>
    </location>
</feature>
<accession>A0A314Z7F3</accession>
<evidence type="ECO:0000259" key="16">
    <source>
        <dbReference type="PROSITE" id="PS51819"/>
    </source>
</evidence>
<evidence type="ECO:0000259" key="15">
    <source>
        <dbReference type="PROSITE" id="PS51515"/>
    </source>
</evidence>
<dbReference type="PROSITE" id="PS51515">
    <property type="entry name" value="BIN3_SAM"/>
    <property type="match status" value="1"/>
</dbReference>
<protein>
    <recommendedName>
        <fullName evidence="4 13">Lactoylglutathione lyase</fullName>
        <ecNumber evidence="4 13">4.4.1.5</ecNumber>
    </recommendedName>
    <alternativeName>
        <fullName evidence="8 13">Glyoxalase I</fullName>
    </alternativeName>
</protein>
<dbReference type="InterPro" id="IPR004361">
    <property type="entry name" value="Glyoxalase_1"/>
</dbReference>
<comment type="catalytic activity">
    <reaction evidence="9 13">
        <text>(R)-S-lactoylglutathione = methylglyoxal + glutathione</text>
        <dbReference type="Rhea" id="RHEA:19069"/>
        <dbReference type="ChEBI" id="CHEBI:17158"/>
        <dbReference type="ChEBI" id="CHEBI:57474"/>
        <dbReference type="ChEBI" id="CHEBI:57925"/>
        <dbReference type="EC" id="4.4.1.5"/>
    </reaction>
</comment>
<dbReference type="STRING" id="2094558.A0A314Z7F3"/>
<dbReference type="PANTHER" id="PTHR46036:SF5">
    <property type="entry name" value="LACTOYLGLUTATHIONE LYASE"/>
    <property type="match status" value="1"/>
</dbReference>
<dbReference type="GO" id="GO:0008168">
    <property type="term" value="F:methyltransferase activity"/>
    <property type="evidence" value="ECO:0007669"/>
    <property type="project" value="InterPro"/>
</dbReference>
<evidence type="ECO:0000256" key="9">
    <source>
        <dbReference type="ARBA" id="ARBA00048273"/>
    </source>
</evidence>
<evidence type="ECO:0000256" key="2">
    <source>
        <dbReference type="ARBA" id="ARBA00005008"/>
    </source>
</evidence>
<evidence type="ECO:0000313" key="17">
    <source>
        <dbReference type="EMBL" id="PQQ13068.1"/>
    </source>
</evidence>
<dbReference type="PANTHER" id="PTHR46036">
    <property type="entry name" value="LACTOYLGLUTATHIONE LYASE"/>
    <property type="match status" value="1"/>
</dbReference>
<name>A0A314Z7F3_PRUYE</name>
<sequence length="588" mass="66131">MVGIIPMASSIRPSLSTLRFAGASRLGLSLASFTPRRLACFHLASALPQSESFGLKASKLLRGDGKTIGVAAAGNASQASTTATPENVLEWVKQDKRRLLHVVYRVGDLDRTIKFYTECLGMKLLRKRDIPEERYTNAFLGYGPEDSHFVIELTYNYGVDKYDIGTAFGHFGIAVDDVAKTVELVKAKGGKVTREPGPVKGGNTVIAFVEDPDGYKFELLERGPTPEPLCQVMLRVGDLDRSITFYEKAFGMELLRKRDNPEYKYTIAILGYGPEDKNAVLELTYNYGVTEYDKGNAYAQIAVGTDDVYKTAEAIKLCGGKITREPGPLPGINTKITACLDPDGWKSVFVDNVDFLKELDKQKEKKGGEEREQQHVQNKSKKRKEICPYGNYKHYYGYRIGQELEEDPRLKVFKTEWFQGKDCLDIGCNSGIMTIQIAKKFCCQSILGVDIDANRIQDAYWHIRKFLKMEDARKAPGKASKLEGANDPERSIKAFLVTRWPWAKSLRNSSSCEQGGIFVLEPQPWKSYENNYKVSETTRTNYKNLKFHPEYFQDLLLDKIGFKTVENVTSSVSGSKTGFNRPILVFRK</sequence>
<keyword evidence="18" id="KW-1185">Reference proteome</keyword>
<dbReference type="PROSITE" id="PS00934">
    <property type="entry name" value="GLYOXALASE_I_1"/>
    <property type="match status" value="2"/>
</dbReference>
<keyword evidence="7 13" id="KW-0456">Lyase</keyword>
<evidence type="ECO:0000256" key="8">
    <source>
        <dbReference type="ARBA" id="ARBA00030537"/>
    </source>
</evidence>
<dbReference type="GO" id="GO:0005737">
    <property type="term" value="C:cytoplasm"/>
    <property type="evidence" value="ECO:0007669"/>
    <property type="project" value="TreeGrafter"/>
</dbReference>
<evidence type="ECO:0000256" key="11">
    <source>
        <dbReference type="PIRSR" id="PIRSR604361-3"/>
    </source>
</evidence>
<dbReference type="CDD" id="cd02440">
    <property type="entry name" value="AdoMet_MTases"/>
    <property type="match status" value="1"/>
</dbReference>
<comment type="function">
    <text evidence="1 13">Catalyzes the conversion of hemimercaptal, formed from methylglyoxal and glutathione, to S-lactoylglutathione.</text>
</comment>
<evidence type="ECO:0000256" key="14">
    <source>
        <dbReference type="SAM" id="MobiDB-lite"/>
    </source>
</evidence>
<dbReference type="NCBIfam" id="TIGR00068">
    <property type="entry name" value="glyox_I"/>
    <property type="match status" value="1"/>
</dbReference>
<comment type="caution">
    <text evidence="17">The sequence shown here is derived from an EMBL/GenBank/DDBJ whole genome shotgun (WGS) entry which is preliminary data.</text>
</comment>
<dbReference type="Gene3D" id="3.40.50.150">
    <property type="entry name" value="Vaccinia Virus protein VP39"/>
    <property type="match status" value="1"/>
</dbReference>
<dbReference type="AlphaFoldDB" id="A0A314Z7F3"/>
<evidence type="ECO:0000256" key="1">
    <source>
        <dbReference type="ARBA" id="ARBA00003610"/>
    </source>
</evidence>
<dbReference type="SUPFAM" id="SSF53335">
    <property type="entry name" value="S-adenosyl-L-methionine-dependent methyltransferases"/>
    <property type="match status" value="1"/>
</dbReference>
<dbReference type="GO" id="GO:0004462">
    <property type="term" value="F:lactoylglutathione lyase activity"/>
    <property type="evidence" value="ECO:0007669"/>
    <property type="project" value="UniProtKB-UniRule"/>
</dbReference>
<dbReference type="SUPFAM" id="SSF54593">
    <property type="entry name" value="Glyoxalase/Bleomycin resistance protein/Dihydroxybiphenyl dioxygenase"/>
    <property type="match status" value="2"/>
</dbReference>
<evidence type="ECO:0000256" key="3">
    <source>
        <dbReference type="ARBA" id="ARBA00010363"/>
    </source>
</evidence>
<feature type="binding site" evidence="11">
    <location>
        <position position="218"/>
    </location>
    <ligand>
        <name>Zn(2+)</name>
        <dbReference type="ChEBI" id="CHEBI:29105"/>
        <note>ligand shared between dimeric partners</note>
    </ligand>
</feature>
<comment type="cofactor">
    <cofactor evidence="11">
        <name>Zn(2+)</name>
        <dbReference type="ChEBI" id="CHEBI:29105"/>
    </cofactor>
    <text evidence="11">Binds 1 zinc ion per subunit. In the homodimer, two zinc ions are bound between subunits.</text>
</comment>
<gene>
    <name evidence="17" type="ORF">Pyn_11018</name>
</gene>
<dbReference type="OrthoDB" id="16820at2759"/>
<dbReference type="Proteomes" id="UP000250321">
    <property type="component" value="Unassembled WGS sequence"/>
</dbReference>
<dbReference type="InterPro" id="IPR018146">
    <property type="entry name" value="Glyoxalase_1_CS"/>
</dbReference>
<proteinExistence type="inferred from homology"/>
<evidence type="ECO:0000256" key="13">
    <source>
        <dbReference type="RuleBase" id="RU361179"/>
    </source>
</evidence>
<feature type="domain" description="VOC" evidence="16">
    <location>
        <begin position="228"/>
        <end position="352"/>
    </location>
</feature>
<dbReference type="UniPathway" id="UPA00619">
    <property type="reaction ID" value="UER00675"/>
</dbReference>
<dbReference type="InterPro" id="IPR037523">
    <property type="entry name" value="VOC_core"/>
</dbReference>
<dbReference type="Gene3D" id="3.10.180.10">
    <property type="entry name" value="2,3-Dihydroxybiphenyl 1,2-Dioxygenase, domain 1"/>
    <property type="match status" value="2"/>
</dbReference>
<dbReference type="EMBL" id="PJQY01000317">
    <property type="protein sequence ID" value="PQQ13068.1"/>
    <property type="molecule type" value="Genomic_DNA"/>
</dbReference>
<evidence type="ECO:0000256" key="6">
    <source>
        <dbReference type="ARBA" id="ARBA00022737"/>
    </source>
</evidence>
<keyword evidence="5 11" id="KW-0479">Metal-binding</keyword>
<dbReference type="GO" id="GO:0019243">
    <property type="term" value="P:methylglyoxal catabolic process to D-lactate via S-lactoyl-glutathione"/>
    <property type="evidence" value="ECO:0007669"/>
    <property type="project" value="TreeGrafter"/>
</dbReference>
<comment type="similarity">
    <text evidence="3 13">Belongs to the glyoxalase I family.</text>
</comment>
<dbReference type="Pfam" id="PF06859">
    <property type="entry name" value="Bin3"/>
    <property type="match status" value="1"/>
</dbReference>
<dbReference type="InterPro" id="IPR029068">
    <property type="entry name" value="Glyas_Bleomycin-R_OHBP_Dase"/>
</dbReference>
<dbReference type="InterPro" id="IPR010675">
    <property type="entry name" value="Bin3_C"/>
</dbReference>
<evidence type="ECO:0000256" key="5">
    <source>
        <dbReference type="ARBA" id="ARBA00022723"/>
    </source>
</evidence>
<dbReference type="Pfam" id="PF00903">
    <property type="entry name" value="Glyoxalase"/>
    <property type="match status" value="2"/>
</dbReference>
<feature type="region of interest" description="Disordered" evidence="14">
    <location>
        <begin position="363"/>
        <end position="382"/>
    </location>
</feature>
<dbReference type="InterPro" id="IPR029063">
    <property type="entry name" value="SAM-dependent_MTases_sf"/>
</dbReference>